<evidence type="ECO:0000313" key="3">
    <source>
        <dbReference type="EMBL" id="MBD3931463.1"/>
    </source>
</evidence>
<evidence type="ECO:0000256" key="1">
    <source>
        <dbReference type="SAM" id="MobiDB-lite"/>
    </source>
</evidence>
<dbReference type="EMBL" id="JACXYU010000003">
    <property type="protein sequence ID" value="MBD3931463.1"/>
    <property type="molecule type" value="Genomic_DNA"/>
</dbReference>
<proteinExistence type="predicted"/>
<sequence>MHYARRVTDQAVHSNVGHGVHGVEGAFTGRERELAALRADVERAGLETLAGRPAPRARVLLVAGAPGSGRTALAEAFAHRVAADHPGGVHRARLTDPGGTPVPVERTARDLLDALGVQAPPGGHRDELTEALRHALSGRGALLLLDDVAAAEQLTELLPDDRDCLVLATSEGPLSGVPDVRPCTLGGLDPADAVRLLGSRAGSDLRITVDPRAADRLAAACEHHPASLVLAGGWLAAHPHTSVLDAARRLADAPGATPLERAFRMVHASLPASRTRLLRLLCLAPDGYVDAPLAAALAGWDVPATRAALDAFTRLGLLRPLPGEAWRVPPCLDALLHREVEEHERPAEVQLARARLLERAVRRLHGCWAVTEPAGSAPRRELAQQPRPLRFETRREAAAWLDSRLPALLAGARAVVADGELDTLARRFIAALARALNAHRPPERTAPEQYRLHELVLDVAERRALHRERAAALLNLGDLDAWTGRLPAAVERYRAALAAVRTDGGGDVAAAVRAMDSLGGTYAEQSDWPRAADWYGRALALCLNHGDQEGAARLHGRLGAVHLYAGQWGEALRAWRSAAAAHRRLRNPHAHARALSEVARVQEYAGHAHDCLRTCHQALERARDAGDVRLEAGLSLRLADACARVGDRAGATAHRAAAERLLAGTALPPAGSVALGQPRSEPRPGPADGGGPGSADGKAEAGEGSGSEPRTGAVEPGAGDAGGSADGAARKAEEPGGPGPAAHPTQPGT</sequence>
<feature type="compositionally biased region" description="Low complexity" evidence="1">
    <location>
        <begin position="740"/>
        <end position="749"/>
    </location>
</feature>
<evidence type="ECO:0000313" key="4">
    <source>
        <dbReference type="Proteomes" id="UP000632289"/>
    </source>
</evidence>
<dbReference type="Proteomes" id="UP000632289">
    <property type="component" value="Unassembled WGS sequence"/>
</dbReference>
<feature type="domain" description="AAA+ ATPase" evidence="2">
    <location>
        <begin position="56"/>
        <end position="212"/>
    </location>
</feature>
<dbReference type="InterPro" id="IPR049945">
    <property type="entry name" value="AAA_22"/>
</dbReference>
<organism evidence="3 4">
    <name type="scientific">Streptomyces chumphonensis</name>
    <dbReference type="NCBI Taxonomy" id="1214925"/>
    <lineage>
        <taxon>Bacteria</taxon>
        <taxon>Bacillati</taxon>
        <taxon>Actinomycetota</taxon>
        <taxon>Actinomycetes</taxon>
        <taxon>Kitasatosporales</taxon>
        <taxon>Streptomycetaceae</taxon>
        <taxon>Streptomyces</taxon>
    </lineage>
</organism>
<gene>
    <name evidence="3" type="ORF">IF129_07785</name>
</gene>
<dbReference type="InterPro" id="IPR011990">
    <property type="entry name" value="TPR-like_helical_dom_sf"/>
</dbReference>
<protein>
    <submittedName>
        <fullName evidence="3">Tetratricopeptide repeat protein</fullName>
    </submittedName>
</protein>
<dbReference type="SMART" id="SM00028">
    <property type="entry name" value="TPR"/>
    <property type="match status" value="4"/>
</dbReference>
<keyword evidence="4" id="KW-1185">Reference proteome</keyword>
<feature type="region of interest" description="Disordered" evidence="1">
    <location>
        <begin position="668"/>
        <end position="749"/>
    </location>
</feature>
<dbReference type="PANTHER" id="PTHR47691">
    <property type="entry name" value="REGULATOR-RELATED"/>
    <property type="match status" value="1"/>
</dbReference>
<dbReference type="Gene3D" id="3.40.50.300">
    <property type="entry name" value="P-loop containing nucleotide triphosphate hydrolases"/>
    <property type="match status" value="1"/>
</dbReference>
<dbReference type="AlphaFoldDB" id="A0A927EY02"/>
<dbReference type="Pfam" id="PF13424">
    <property type="entry name" value="TPR_12"/>
    <property type="match status" value="1"/>
</dbReference>
<accession>A0A927EY02</accession>
<dbReference type="GO" id="GO:0016887">
    <property type="term" value="F:ATP hydrolysis activity"/>
    <property type="evidence" value="ECO:0007669"/>
    <property type="project" value="InterPro"/>
</dbReference>
<dbReference type="SMART" id="SM00382">
    <property type="entry name" value="AAA"/>
    <property type="match status" value="1"/>
</dbReference>
<dbReference type="SUPFAM" id="SSF52540">
    <property type="entry name" value="P-loop containing nucleoside triphosphate hydrolases"/>
    <property type="match status" value="1"/>
</dbReference>
<evidence type="ECO:0000259" key="2">
    <source>
        <dbReference type="SMART" id="SM00382"/>
    </source>
</evidence>
<dbReference type="Pfam" id="PF13401">
    <property type="entry name" value="AAA_22"/>
    <property type="match status" value="1"/>
</dbReference>
<dbReference type="InterPro" id="IPR003593">
    <property type="entry name" value="AAA+_ATPase"/>
</dbReference>
<dbReference type="SUPFAM" id="SSF48452">
    <property type="entry name" value="TPR-like"/>
    <property type="match status" value="1"/>
</dbReference>
<dbReference type="InterPro" id="IPR019734">
    <property type="entry name" value="TPR_rpt"/>
</dbReference>
<dbReference type="PANTHER" id="PTHR47691:SF3">
    <property type="entry name" value="HTH-TYPE TRANSCRIPTIONAL REGULATOR RV0890C-RELATED"/>
    <property type="match status" value="1"/>
</dbReference>
<reference evidence="3" key="1">
    <citation type="submission" date="2020-09" db="EMBL/GenBank/DDBJ databases">
        <title>Secondary metabolite and genome analysis of marine Streptomyces chumphonensis KK1-2T.</title>
        <authorList>
            <person name="Phongsopitanun W."/>
            <person name="Kanchanasin P."/>
            <person name="Pittayakhajonwut P."/>
            <person name="Suwanborirux K."/>
            <person name="Tanasupawat S."/>
        </authorList>
    </citation>
    <scope>NUCLEOTIDE SEQUENCE</scope>
    <source>
        <strain evidence="3">KK1-2</strain>
    </source>
</reference>
<comment type="caution">
    <text evidence="3">The sequence shown here is derived from an EMBL/GenBank/DDBJ whole genome shotgun (WGS) entry which is preliminary data.</text>
</comment>
<dbReference type="Gene3D" id="1.25.40.10">
    <property type="entry name" value="Tetratricopeptide repeat domain"/>
    <property type="match status" value="1"/>
</dbReference>
<dbReference type="InterPro" id="IPR027417">
    <property type="entry name" value="P-loop_NTPase"/>
</dbReference>
<name>A0A927EY02_9ACTN</name>